<feature type="compositionally biased region" description="Basic and acidic residues" evidence="1">
    <location>
        <begin position="34"/>
        <end position="51"/>
    </location>
</feature>
<feature type="region of interest" description="Disordered" evidence="1">
    <location>
        <begin position="34"/>
        <end position="242"/>
    </location>
</feature>
<proteinExistence type="predicted"/>
<keyword evidence="2" id="KW-0732">Signal</keyword>
<dbReference type="Proteomes" id="UP000008909">
    <property type="component" value="Unassembled WGS sequence"/>
</dbReference>
<feature type="signal peptide" evidence="2">
    <location>
        <begin position="1"/>
        <end position="23"/>
    </location>
</feature>
<name>G7YJY5_CLOSI</name>
<sequence>MKGSIKLLFDLVLLCGIFSQGTGLSLIKNENDVEIPKEKEVASDDFERGGDESASLAAKSPDQIPDEDFQEITSIASEETESHSAILGEAKENSTSQGESPSDQLQDGENATENVPASLETEEDLSTVHQTEVVSPIQDEDLTVHGEADQVLLTEGTSIDPTSVGNQNGHDIPDSGPTSSPIQQEDGGAPGPVVEASGQDEAGQDTTEIVHAPSEINEIPTRPMLDENESCRQNEGPIFHDLSSGFFERDTQVTEVTDMRTEVSPISEQEEYPNPAVQQDAGEQDVESASPGSQQLLLSLFVLPLAVLAI</sequence>
<feature type="region of interest" description="Disordered" evidence="1">
    <location>
        <begin position="261"/>
        <end position="290"/>
    </location>
</feature>
<feature type="compositionally biased region" description="Polar residues" evidence="1">
    <location>
        <begin position="155"/>
        <end position="169"/>
    </location>
</feature>
<evidence type="ECO:0000313" key="4">
    <source>
        <dbReference type="Proteomes" id="UP000008909"/>
    </source>
</evidence>
<reference key="2">
    <citation type="submission" date="2011-10" db="EMBL/GenBank/DDBJ databases">
        <title>The genome and transcriptome sequence of Clonorchis sinensis provide insights into the carcinogenic liver fluke.</title>
        <authorList>
            <person name="Wang X."/>
            <person name="Huang Y."/>
            <person name="Chen W."/>
            <person name="Liu H."/>
            <person name="Guo L."/>
            <person name="Chen Y."/>
            <person name="Luo F."/>
            <person name="Zhou W."/>
            <person name="Sun J."/>
            <person name="Mao Q."/>
            <person name="Liang P."/>
            <person name="Zhou C."/>
            <person name="Tian Y."/>
            <person name="Men J."/>
            <person name="Lv X."/>
            <person name="Huang L."/>
            <person name="Zhou J."/>
            <person name="Hu Y."/>
            <person name="Li R."/>
            <person name="Zhang F."/>
            <person name="Lei H."/>
            <person name="Li X."/>
            <person name="Hu X."/>
            <person name="Liang C."/>
            <person name="Xu J."/>
            <person name="Wu Z."/>
            <person name="Yu X."/>
        </authorList>
    </citation>
    <scope>NUCLEOTIDE SEQUENCE</scope>
    <source>
        <strain>Henan</strain>
    </source>
</reference>
<keyword evidence="4" id="KW-1185">Reference proteome</keyword>
<evidence type="ECO:0000313" key="3">
    <source>
        <dbReference type="EMBL" id="GAA53268.1"/>
    </source>
</evidence>
<reference evidence="3" key="1">
    <citation type="journal article" date="2011" name="Genome Biol.">
        <title>The draft genome of the carcinogenic human liver fluke Clonorchis sinensis.</title>
        <authorList>
            <person name="Wang X."/>
            <person name="Chen W."/>
            <person name="Huang Y."/>
            <person name="Sun J."/>
            <person name="Men J."/>
            <person name="Liu H."/>
            <person name="Luo F."/>
            <person name="Guo L."/>
            <person name="Lv X."/>
            <person name="Deng C."/>
            <person name="Zhou C."/>
            <person name="Fan Y."/>
            <person name="Li X."/>
            <person name="Huang L."/>
            <person name="Hu Y."/>
            <person name="Liang C."/>
            <person name="Hu X."/>
            <person name="Xu J."/>
            <person name="Yu X."/>
        </authorList>
    </citation>
    <scope>NUCLEOTIDE SEQUENCE [LARGE SCALE GENOMIC DNA]</scope>
    <source>
        <strain evidence="3">Henan</strain>
    </source>
</reference>
<organism evidence="3 4">
    <name type="scientific">Clonorchis sinensis</name>
    <name type="common">Chinese liver fluke</name>
    <dbReference type="NCBI Taxonomy" id="79923"/>
    <lineage>
        <taxon>Eukaryota</taxon>
        <taxon>Metazoa</taxon>
        <taxon>Spiralia</taxon>
        <taxon>Lophotrochozoa</taxon>
        <taxon>Platyhelminthes</taxon>
        <taxon>Trematoda</taxon>
        <taxon>Digenea</taxon>
        <taxon>Opisthorchiida</taxon>
        <taxon>Opisthorchiata</taxon>
        <taxon>Opisthorchiidae</taxon>
        <taxon>Clonorchis</taxon>
    </lineage>
</organism>
<dbReference type="EMBL" id="DF143457">
    <property type="protein sequence ID" value="GAA53268.1"/>
    <property type="molecule type" value="Genomic_DNA"/>
</dbReference>
<feature type="chain" id="PRO_5003506530" evidence="2">
    <location>
        <begin position="24"/>
        <end position="310"/>
    </location>
</feature>
<evidence type="ECO:0000256" key="1">
    <source>
        <dbReference type="SAM" id="MobiDB-lite"/>
    </source>
</evidence>
<gene>
    <name evidence="3" type="ORF">CLF_109916</name>
</gene>
<protein>
    <submittedName>
        <fullName evidence="3">Uncharacterized protein</fullName>
    </submittedName>
</protein>
<evidence type="ECO:0000256" key="2">
    <source>
        <dbReference type="SAM" id="SignalP"/>
    </source>
</evidence>
<feature type="compositionally biased region" description="Polar residues" evidence="1">
    <location>
        <begin position="93"/>
        <end position="115"/>
    </location>
</feature>
<accession>G7YJY5</accession>
<dbReference type="AlphaFoldDB" id="G7YJY5"/>